<dbReference type="EMBL" id="FN649748">
    <property type="protein sequence ID" value="CBJ28748.1"/>
    <property type="molecule type" value="Genomic_DNA"/>
</dbReference>
<name>D7FIC4_ECTSI</name>
<dbReference type="InParanoid" id="D7FIC4"/>
<dbReference type="Proteomes" id="UP000002630">
    <property type="component" value="Linkage Group LG23"/>
</dbReference>
<gene>
    <name evidence="1" type="ORF">Esi_0119_0058</name>
</gene>
<proteinExistence type="predicted"/>
<evidence type="ECO:0000313" key="1">
    <source>
        <dbReference type="EMBL" id="CBJ28748.1"/>
    </source>
</evidence>
<keyword evidence="2" id="KW-1185">Reference proteome</keyword>
<reference evidence="1 2" key="1">
    <citation type="journal article" date="2010" name="Nature">
        <title>The Ectocarpus genome and the independent evolution of multicellularity in brown algae.</title>
        <authorList>
            <person name="Cock J.M."/>
            <person name="Sterck L."/>
            <person name="Rouze P."/>
            <person name="Scornet D."/>
            <person name="Allen A.E."/>
            <person name="Amoutzias G."/>
            <person name="Anthouard V."/>
            <person name="Artiguenave F."/>
            <person name="Aury J.M."/>
            <person name="Badger J.H."/>
            <person name="Beszteri B."/>
            <person name="Billiau K."/>
            <person name="Bonnet E."/>
            <person name="Bothwell J.H."/>
            <person name="Bowler C."/>
            <person name="Boyen C."/>
            <person name="Brownlee C."/>
            <person name="Carrano C.J."/>
            <person name="Charrier B."/>
            <person name="Cho G.Y."/>
            <person name="Coelho S.M."/>
            <person name="Collen J."/>
            <person name="Corre E."/>
            <person name="Da Silva C."/>
            <person name="Delage L."/>
            <person name="Delaroque N."/>
            <person name="Dittami S.M."/>
            <person name="Doulbeau S."/>
            <person name="Elias M."/>
            <person name="Farnham G."/>
            <person name="Gachon C.M."/>
            <person name="Gschloessl B."/>
            <person name="Heesch S."/>
            <person name="Jabbari K."/>
            <person name="Jubin C."/>
            <person name="Kawai H."/>
            <person name="Kimura K."/>
            <person name="Kloareg B."/>
            <person name="Kupper F.C."/>
            <person name="Lang D."/>
            <person name="Le Bail A."/>
            <person name="Leblanc C."/>
            <person name="Lerouge P."/>
            <person name="Lohr M."/>
            <person name="Lopez P.J."/>
            <person name="Martens C."/>
            <person name="Maumus F."/>
            <person name="Michel G."/>
            <person name="Miranda-Saavedra D."/>
            <person name="Morales J."/>
            <person name="Moreau H."/>
            <person name="Motomura T."/>
            <person name="Nagasato C."/>
            <person name="Napoli C.A."/>
            <person name="Nelson D.R."/>
            <person name="Nyvall-Collen P."/>
            <person name="Peters A.F."/>
            <person name="Pommier C."/>
            <person name="Potin P."/>
            <person name="Poulain J."/>
            <person name="Quesneville H."/>
            <person name="Read B."/>
            <person name="Rensing S.A."/>
            <person name="Ritter A."/>
            <person name="Rousvoal S."/>
            <person name="Samanta M."/>
            <person name="Samson G."/>
            <person name="Schroeder D.C."/>
            <person name="Segurens B."/>
            <person name="Strittmatter M."/>
            <person name="Tonon T."/>
            <person name="Tregear J.W."/>
            <person name="Valentin K."/>
            <person name="von Dassow P."/>
            <person name="Yamagishi T."/>
            <person name="Van de Peer Y."/>
            <person name="Wincker P."/>
        </authorList>
    </citation>
    <scope>NUCLEOTIDE SEQUENCE [LARGE SCALE GENOMIC DNA]</scope>
    <source>
        <strain evidence="2">Ec32 / CCAP1310/4</strain>
    </source>
</reference>
<dbReference type="AlphaFoldDB" id="D7FIC4"/>
<organism evidence="1 2">
    <name type="scientific">Ectocarpus siliculosus</name>
    <name type="common">Brown alga</name>
    <name type="synonym">Conferva siliculosa</name>
    <dbReference type="NCBI Taxonomy" id="2880"/>
    <lineage>
        <taxon>Eukaryota</taxon>
        <taxon>Sar</taxon>
        <taxon>Stramenopiles</taxon>
        <taxon>Ochrophyta</taxon>
        <taxon>PX clade</taxon>
        <taxon>Phaeophyceae</taxon>
        <taxon>Ectocarpales</taxon>
        <taxon>Ectocarpaceae</taxon>
        <taxon>Ectocarpus</taxon>
    </lineage>
</organism>
<accession>D7FIC4</accession>
<protein>
    <submittedName>
        <fullName evidence="1">Uncharacterized protein</fullName>
    </submittedName>
</protein>
<evidence type="ECO:0000313" key="2">
    <source>
        <dbReference type="Proteomes" id="UP000002630"/>
    </source>
</evidence>
<sequence length="195" mass="21542">MALTAAQQELYDTLSAADQAGLNSQTPAQKKQTLDRLLASKKRLAAKSAAAPDVTNTVFEQILSWDISGTADACILCAGPSSCFLDSQYSKMCPAPCFHFVQATVQKGEEPKGKVMTCESCMVHFEPDTLFWGRWEGKKRLYNHVNYTDCKPKTCEKGKCGECGTAASIRFDLNPVDSDDSDKLWWRQALSLTRL</sequence>
<dbReference type="EMBL" id="FN647870">
    <property type="protein sequence ID" value="CBJ28748.1"/>
    <property type="molecule type" value="Genomic_DNA"/>
</dbReference>